<proteinExistence type="predicted"/>
<dbReference type="Proteomes" id="UP000247233">
    <property type="component" value="Unassembled WGS sequence"/>
</dbReference>
<name>A0A317WNU4_9EURO</name>
<dbReference type="EMBL" id="MSFL01000007">
    <property type="protein sequence ID" value="PWY86727.1"/>
    <property type="molecule type" value="Genomic_DNA"/>
</dbReference>
<dbReference type="OrthoDB" id="4455354at2759"/>
<dbReference type="SUPFAM" id="SSF48403">
    <property type="entry name" value="Ankyrin repeat"/>
    <property type="match status" value="1"/>
</dbReference>
<protein>
    <submittedName>
        <fullName evidence="1">Uncharacterized protein</fullName>
    </submittedName>
</protein>
<evidence type="ECO:0000313" key="2">
    <source>
        <dbReference type="Proteomes" id="UP000247233"/>
    </source>
</evidence>
<dbReference type="SMART" id="SM00248">
    <property type="entry name" value="ANK"/>
    <property type="match status" value="3"/>
</dbReference>
<dbReference type="Gene3D" id="1.25.40.20">
    <property type="entry name" value="Ankyrin repeat-containing domain"/>
    <property type="match status" value="2"/>
</dbReference>
<evidence type="ECO:0000313" key="1">
    <source>
        <dbReference type="EMBL" id="PWY86727.1"/>
    </source>
</evidence>
<dbReference type="VEuPathDB" id="FungiDB:BO70DRAFT_394745"/>
<dbReference type="AlphaFoldDB" id="A0A317WNU4"/>
<dbReference type="InterPro" id="IPR036770">
    <property type="entry name" value="Ankyrin_rpt-contain_sf"/>
</dbReference>
<dbReference type="InterPro" id="IPR002110">
    <property type="entry name" value="Ankyrin_rpt"/>
</dbReference>
<gene>
    <name evidence="1" type="ORF">BO70DRAFT_394745</name>
</gene>
<reference evidence="1 2" key="1">
    <citation type="submission" date="2016-12" db="EMBL/GenBank/DDBJ databases">
        <title>The genomes of Aspergillus section Nigri reveals drivers in fungal speciation.</title>
        <authorList>
            <consortium name="DOE Joint Genome Institute"/>
            <person name="Vesth T.C."/>
            <person name="Nybo J."/>
            <person name="Theobald S."/>
            <person name="Brandl J."/>
            <person name="Frisvad J.C."/>
            <person name="Nielsen K.F."/>
            <person name="Lyhne E.K."/>
            <person name="Kogle M.E."/>
            <person name="Kuo A."/>
            <person name="Riley R."/>
            <person name="Clum A."/>
            <person name="Nolan M."/>
            <person name="Lipzen A."/>
            <person name="Salamov A."/>
            <person name="Henrissat B."/>
            <person name="Wiebenga A."/>
            <person name="De Vries R.P."/>
            <person name="Grigoriev I.V."/>
            <person name="Mortensen U.H."/>
            <person name="Andersen M.R."/>
            <person name="Baker S.E."/>
        </authorList>
    </citation>
    <scope>NUCLEOTIDE SEQUENCE [LARGE SCALE GENOMIC DNA]</scope>
    <source>
        <strain evidence="1 2">CBS 117.55</strain>
    </source>
</reference>
<dbReference type="RefSeq" id="XP_025400959.1">
    <property type="nucleotide sequence ID" value="XM_025546484.1"/>
</dbReference>
<organism evidence="1 2">
    <name type="scientific">Aspergillus heteromorphus CBS 117.55</name>
    <dbReference type="NCBI Taxonomy" id="1448321"/>
    <lineage>
        <taxon>Eukaryota</taxon>
        <taxon>Fungi</taxon>
        <taxon>Dikarya</taxon>
        <taxon>Ascomycota</taxon>
        <taxon>Pezizomycotina</taxon>
        <taxon>Eurotiomycetes</taxon>
        <taxon>Eurotiomycetidae</taxon>
        <taxon>Eurotiales</taxon>
        <taxon>Aspergillaceae</taxon>
        <taxon>Aspergillus</taxon>
        <taxon>Aspergillus subgen. Circumdati</taxon>
    </lineage>
</organism>
<dbReference type="STRING" id="1448321.A0A317WNU4"/>
<comment type="caution">
    <text evidence="1">The sequence shown here is derived from an EMBL/GenBank/DDBJ whole genome shotgun (WGS) entry which is preliminary data.</text>
</comment>
<sequence length="434" mass="49218">MDEPSDFYSALGVGIGHCPPEICQHLETCERVNLRPYVNLASNTSWAKIMQTKARLCIPEEDPDGRDSPREHECRQEVYMYECAAGRAPGCVLHATRSEAWGLASLVIRGKYRTVQSRFRQGNADANALTASGIPLLSLAIAHLRYGIVALLIRAGADVNRVGYWHDALPLDYLPPWWMDRQDLGVARMFILQMMLEAGARFSYGSVFDLFCVFDKLSLLQKAVENGVKLENVKCSERSTVAHRLVREFPYRTEIWEYLKTTKPHLITWKDMHGRSILYYASQVSHSPLLQELLDHPADLLSVEADREYMFKRIFRQDNHILILKLLDNPSIDLVVLHRAADFAATPLGLTILENNYVVFRLLVEHERMALTPRDKHRAVSLSQLLGRPQEWMDGLNGVLMALSYSLVQERAQARSNGAVFESPLLSSDEHSSS</sequence>
<accession>A0A317WNU4</accession>
<dbReference type="GeneID" id="37068721"/>
<keyword evidence="2" id="KW-1185">Reference proteome</keyword>